<dbReference type="OrthoDB" id="16824at2759"/>
<dbReference type="InterPro" id="IPR013726">
    <property type="entry name" value="Mitofissin"/>
</dbReference>
<dbReference type="GO" id="GO:0005737">
    <property type="term" value="C:cytoplasm"/>
    <property type="evidence" value="ECO:0007669"/>
    <property type="project" value="TreeGrafter"/>
</dbReference>
<evidence type="ECO:0000313" key="2">
    <source>
        <dbReference type="EMBL" id="RSH87396.1"/>
    </source>
</evidence>
<dbReference type="Pfam" id="PF08520">
    <property type="entry name" value="Mitofissin"/>
    <property type="match status" value="1"/>
</dbReference>
<evidence type="ECO:0000256" key="1">
    <source>
        <dbReference type="SAM" id="SignalP"/>
    </source>
</evidence>
<name>A0A427Y8G5_9TREE</name>
<feature type="signal peptide" evidence="1">
    <location>
        <begin position="1"/>
        <end position="26"/>
    </location>
</feature>
<gene>
    <name evidence="2" type="ORF">EHS25_003306</name>
</gene>
<accession>A0A427Y8G5</accession>
<dbReference type="PANTHER" id="PTHR28075:SF3">
    <property type="entry name" value="DUF1748-DOMAIN-CONTAINING PROTEIN"/>
    <property type="match status" value="1"/>
</dbReference>
<comment type="caution">
    <text evidence="2">The sequence shown here is derived from an EMBL/GenBank/DDBJ whole genome shotgun (WGS) entry which is preliminary data.</text>
</comment>
<sequence>MFGLGRLSHLAFDLVALSTIIAGVRRATGFAPATDLIKDQGLRSILESYFNLGESVFGFISGYIVNSKYFKRRLS</sequence>
<reference evidence="2 3" key="1">
    <citation type="submission" date="2018-11" db="EMBL/GenBank/DDBJ databases">
        <title>Genome sequence of Saitozyma podzolica DSM 27192.</title>
        <authorList>
            <person name="Aliyu H."/>
            <person name="Gorte O."/>
            <person name="Ochsenreither K."/>
        </authorList>
    </citation>
    <scope>NUCLEOTIDE SEQUENCE [LARGE SCALE GENOMIC DNA]</scope>
    <source>
        <strain evidence="2 3">DSM 27192</strain>
    </source>
</reference>
<protein>
    <recommendedName>
        <fullName evidence="4">DUF1748-domain-containing protein</fullName>
    </recommendedName>
</protein>
<dbReference type="Proteomes" id="UP000279259">
    <property type="component" value="Unassembled WGS sequence"/>
</dbReference>
<proteinExistence type="predicted"/>
<organism evidence="2 3">
    <name type="scientific">Saitozyma podzolica</name>
    <dbReference type="NCBI Taxonomy" id="1890683"/>
    <lineage>
        <taxon>Eukaryota</taxon>
        <taxon>Fungi</taxon>
        <taxon>Dikarya</taxon>
        <taxon>Basidiomycota</taxon>
        <taxon>Agaricomycotina</taxon>
        <taxon>Tremellomycetes</taxon>
        <taxon>Tremellales</taxon>
        <taxon>Trimorphomycetaceae</taxon>
        <taxon>Saitozyma</taxon>
    </lineage>
</organism>
<dbReference type="AlphaFoldDB" id="A0A427Y8G5"/>
<keyword evidence="3" id="KW-1185">Reference proteome</keyword>
<keyword evidence="1" id="KW-0732">Signal</keyword>
<evidence type="ECO:0008006" key="4">
    <source>
        <dbReference type="Google" id="ProtNLM"/>
    </source>
</evidence>
<feature type="chain" id="PRO_5019342115" description="DUF1748-domain-containing protein" evidence="1">
    <location>
        <begin position="27"/>
        <end position="75"/>
    </location>
</feature>
<dbReference type="PANTHER" id="PTHR28075">
    <property type="entry name" value="CHROMOSOME 16, WHOLE GENOME SHOTGUN SEQUENCE"/>
    <property type="match status" value="1"/>
</dbReference>
<dbReference type="EMBL" id="RSCD01000017">
    <property type="protein sequence ID" value="RSH87396.1"/>
    <property type="molecule type" value="Genomic_DNA"/>
</dbReference>
<evidence type="ECO:0000313" key="3">
    <source>
        <dbReference type="Proteomes" id="UP000279259"/>
    </source>
</evidence>